<dbReference type="Proteomes" id="UP000533476">
    <property type="component" value="Unassembled WGS sequence"/>
</dbReference>
<organism evidence="2 3">
    <name type="scientific">Sulfobacillus harzensis</name>
    <dbReference type="NCBI Taxonomy" id="2729629"/>
    <lineage>
        <taxon>Bacteria</taxon>
        <taxon>Bacillati</taxon>
        <taxon>Bacillota</taxon>
        <taxon>Clostridia</taxon>
        <taxon>Eubacteriales</taxon>
        <taxon>Clostridiales Family XVII. Incertae Sedis</taxon>
        <taxon>Sulfobacillus</taxon>
    </lineage>
</organism>
<keyword evidence="3" id="KW-1185">Reference proteome</keyword>
<gene>
    <name evidence="2" type="ORF">HIJ39_23300</name>
</gene>
<dbReference type="InterPro" id="IPR008490">
    <property type="entry name" value="Transposase_InsH_N"/>
</dbReference>
<evidence type="ECO:0000313" key="3">
    <source>
        <dbReference type="Proteomes" id="UP000533476"/>
    </source>
</evidence>
<dbReference type="RefSeq" id="WP_169103398.1">
    <property type="nucleotide sequence ID" value="NZ_JABBVZ010000325.1"/>
</dbReference>
<accession>A0A7Y0Q597</accession>
<reference evidence="2 3" key="1">
    <citation type="submission" date="2020-04" db="EMBL/GenBank/DDBJ databases">
        <authorList>
            <person name="Zhang R."/>
            <person name="Schippers A."/>
        </authorList>
    </citation>
    <scope>NUCLEOTIDE SEQUENCE [LARGE SCALE GENOMIC DNA]</scope>
    <source>
        <strain evidence="2 3">DSM 109850</strain>
    </source>
</reference>
<comment type="caution">
    <text evidence="2">The sequence shown here is derived from an EMBL/GenBank/DDBJ whole genome shotgun (WGS) entry which is preliminary data.</text>
</comment>
<feature type="non-terminal residue" evidence="2">
    <location>
        <position position="134"/>
    </location>
</feature>
<protein>
    <submittedName>
        <fullName evidence="2">Transposase</fullName>
    </submittedName>
</protein>
<evidence type="ECO:0000313" key="2">
    <source>
        <dbReference type="EMBL" id="NMP25220.1"/>
    </source>
</evidence>
<name>A0A7Y0Q597_9FIRM</name>
<dbReference type="Pfam" id="PF05598">
    <property type="entry name" value="DUF772"/>
    <property type="match status" value="1"/>
</dbReference>
<dbReference type="AlphaFoldDB" id="A0A7Y0Q597"/>
<sequence length="134" mass="15381">MLALHGHHTTFPQQLQQDTTNWPAHWGEPQAWQDALRWALTADLDALRPILATAYHPTRGRPPIDPVTLLRALGLQIIFGEPSISAWVRRLQQTPFLARLCGWTGKVPAVGTFYHFLYRLYPDPDRRRGALRRP</sequence>
<evidence type="ECO:0000259" key="1">
    <source>
        <dbReference type="Pfam" id="PF05598"/>
    </source>
</evidence>
<feature type="domain" description="Transposase InsH N-terminal" evidence="1">
    <location>
        <begin position="42"/>
        <end position="117"/>
    </location>
</feature>
<proteinExistence type="predicted"/>
<dbReference type="EMBL" id="JABBVZ010000325">
    <property type="protein sequence ID" value="NMP25220.1"/>
    <property type="molecule type" value="Genomic_DNA"/>
</dbReference>